<keyword evidence="3" id="KW-0732">Signal</keyword>
<feature type="domain" description="OmpA-like" evidence="4">
    <location>
        <begin position="586"/>
        <end position="706"/>
    </location>
</feature>
<evidence type="ECO:0000256" key="1">
    <source>
        <dbReference type="PROSITE-ProRule" id="PRU00473"/>
    </source>
</evidence>
<name>A0A1X7PGX4_9HYPH</name>
<feature type="compositionally biased region" description="Low complexity" evidence="2">
    <location>
        <begin position="334"/>
        <end position="346"/>
    </location>
</feature>
<gene>
    <name evidence="5" type="ORF">SAMN02982922_4228</name>
</gene>
<reference evidence="5 6" key="1">
    <citation type="submission" date="2017-04" db="EMBL/GenBank/DDBJ databases">
        <authorList>
            <person name="Afonso C.L."/>
            <person name="Miller P.J."/>
            <person name="Scott M.A."/>
            <person name="Spackman E."/>
            <person name="Goraichik I."/>
            <person name="Dimitrov K.M."/>
            <person name="Suarez D.L."/>
            <person name="Swayne D.E."/>
        </authorList>
    </citation>
    <scope>NUCLEOTIDE SEQUENCE [LARGE SCALE GENOMIC DNA]</scope>
    <source>
        <strain evidence="5 6">B5P</strain>
    </source>
</reference>
<dbReference type="EMBL" id="FXBL01000004">
    <property type="protein sequence ID" value="SMH50685.1"/>
    <property type="molecule type" value="Genomic_DNA"/>
</dbReference>
<evidence type="ECO:0000313" key="6">
    <source>
        <dbReference type="Proteomes" id="UP000193083"/>
    </source>
</evidence>
<evidence type="ECO:0000313" key="5">
    <source>
        <dbReference type="EMBL" id="SMH50685.1"/>
    </source>
</evidence>
<dbReference type="PANTHER" id="PTHR30329">
    <property type="entry name" value="STATOR ELEMENT OF FLAGELLAR MOTOR COMPLEX"/>
    <property type="match status" value="1"/>
</dbReference>
<sequence>MNKLKTKIAAATALGLLMAEAAPVAYAAQAGGENSSIDRIVTGPVPQDTILLAQGAAGSSEESEQLLPRQRQERQNQKARQAQPEQAAEEPAPRRKGQRQDAEQPAEEAQPRNNRRAQQPAEQQEKPVIRRAEPEKPAEAPPRREAQPAEETQPRNNRKAQQPAEQAEEPAARPAKPEQRAQPEQPAASKGEGQASREERLRQRREALKKLQQGQDNGADTGSSEQKPPQRAEPAQPAQPAQPSQEAEPPRQAQPAQPAEPAQPPRQAQPAEPPAAGAGEAEQAKPNETDRERRLRERREALRKLQGEQPAAEGGTVEGGPARQPGATEPPPQQAGQPGAIEGAPENAAPILDSQKPRRRGDGRRDVGQGNEPVAPPIARSPTPPPANDEDAQANAPRVDDLPSVRDEQGRRVEGRPRRYERPEGADVLKEIGSRVIFELGNQLLIENNDRSRLTRDSRDVYYEELPRGRTRETIVRPNGVTIVTIRDRYGEVIRRSRIMPDGREYVLVYVDEDRLDRGGRGEWRDPGDDLPPLVITMPYEQYVFDAERVDYNDDEAYYEFLEQPPVEKVERLYSVDEVKRSARVRDSVRRIDLDTITFDTGSANIDDSQVEKLDGVANAMLRLLEKNPAETFLIEGHTDAVGSDLSNLTLSDERAEAVASALTEVFQVPAENLTTQGYGEQYLKIDTPAAERENRRVAIRRITPLVAPVASAQ</sequence>
<dbReference type="GO" id="GO:0016020">
    <property type="term" value="C:membrane"/>
    <property type="evidence" value="ECO:0007669"/>
    <property type="project" value="UniProtKB-UniRule"/>
</dbReference>
<dbReference type="Proteomes" id="UP000193083">
    <property type="component" value="Unassembled WGS sequence"/>
</dbReference>
<feature type="compositionally biased region" description="Low complexity" evidence="2">
    <location>
        <begin position="225"/>
        <end position="281"/>
    </location>
</feature>
<proteinExistence type="predicted"/>
<dbReference type="PANTHER" id="PTHR30329:SF21">
    <property type="entry name" value="LIPOPROTEIN YIAD-RELATED"/>
    <property type="match status" value="1"/>
</dbReference>
<feature type="compositionally biased region" description="Basic and acidic residues" evidence="2">
    <location>
        <begin position="282"/>
        <end position="306"/>
    </location>
</feature>
<dbReference type="AlphaFoldDB" id="A0A1X7PGX4"/>
<feature type="compositionally biased region" description="Basic and acidic residues" evidence="2">
    <location>
        <begin position="195"/>
        <end position="209"/>
    </location>
</feature>
<keyword evidence="1" id="KW-0472">Membrane</keyword>
<feature type="compositionally biased region" description="Basic and acidic residues" evidence="2">
    <location>
        <begin position="398"/>
        <end position="422"/>
    </location>
</feature>
<organism evidence="5 6">
    <name type="scientific">Mesorhizobium australicum</name>
    <dbReference type="NCBI Taxonomy" id="536018"/>
    <lineage>
        <taxon>Bacteria</taxon>
        <taxon>Pseudomonadati</taxon>
        <taxon>Pseudomonadota</taxon>
        <taxon>Alphaproteobacteria</taxon>
        <taxon>Hyphomicrobiales</taxon>
        <taxon>Phyllobacteriaceae</taxon>
        <taxon>Mesorhizobium</taxon>
    </lineage>
</organism>
<dbReference type="RefSeq" id="WP_244561802.1">
    <property type="nucleotide sequence ID" value="NZ_FXBL01000004.1"/>
</dbReference>
<dbReference type="InterPro" id="IPR006665">
    <property type="entry name" value="OmpA-like"/>
</dbReference>
<evidence type="ECO:0000256" key="3">
    <source>
        <dbReference type="SAM" id="SignalP"/>
    </source>
</evidence>
<feature type="chain" id="PRO_5012620669" evidence="3">
    <location>
        <begin position="28"/>
        <end position="714"/>
    </location>
</feature>
<feature type="region of interest" description="Disordered" evidence="2">
    <location>
        <begin position="53"/>
        <end position="422"/>
    </location>
</feature>
<feature type="compositionally biased region" description="Basic and acidic residues" evidence="2">
    <location>
        <begin position="123"/>
        <end position="147"/>
    </location>
</feature>
<evidence type="ECO:0000256" key="2">
    <source>
        <dbReference type="SAM" id="MobiDB-lite"/>
    </source>
</evidence>
<feature type="signal peptide" evidence="3">
    <location>
        <begin position="1"/>
        <end position="27"/>
    </location>
</feature>
<dbReference type="InterPro" id="IPR050330">
    <property type="entry name" value="Bact_OuterMem_StrucFunc"/>
</dbReference>
<protein>
    <submittedName>
        <fullName evidence="5">Outer membrane protein OmpA</fullName>
    </submittedName>
</protein>
<dbReference type="Pfam" id="PF00691">
    <property type="entry name" value="OmpA"/>
    <property type="match status" value="1"/>
</dbReference>
<dbReference type="InterPro" id="IPR036737">
    <property type="entry name" value="OmpA-like_sf"/>
</dbReference>
<dbReference type="SUPFAM" id="SSF103088">
    <property type="entry name" value="OmpA-like"/>
    <property type="match status" value="1"/>
</dbReference>
<accession>A0A1X7PGX4</accession>
<feature type="compositionally biased region" description="Polar residues" evidence="2">
    <location>
        <begin position="214"/>
        <end position="224"/>
    </location>
</feature>
<dbReference type="PROSITE" id="PS51123">
    <property type="entry name" value="OMPA_2"/>
    <property type="match status" value="1"/>
</dbReference>
<dbReference type="CDD" id="cd07185">
    <property type="entry name" value="OmpA_C-like"/>
    <property type="match status" value="1"/>
</dbReference>
<dbReference type="Gene3D" id="3.30.1330.60">
    <property type="entry name" value="OmpA-like domain"/>
    <property type="match status" value="1"/>
</dbReference>
<feature type="compositionally biased region" description="Low complexity" evidence="2">
    <location>
        <begin position="79"/>
        <end position="90"/>
    </location>
</feature>
<keyword evidence="6" id="KW-1185">Reference proteome</keyword>
<evidence type="ECO:0000259" key="4">
    <source>
        <dbReference type="PROSITE" id="PS51123"/>
    </source>
</evidence>